<feature type="transmembrane region" description="Helical" evidence="1">
    <location>
        <begin position="12"/>
        <end position="30"/>
    </location>
</feature>
<evidence type="ECO:0000313" key="3">
    <source>
        <dbReference type="Proteomes" id="UP000002366"/>
    </source>
</evidence>
<feature type="transmembrane region" description="Helical" evidence="1">
    <location>
        <begin position="50"/>
        <end position="69"/>
    </location>
</feature>
<dbReference type="AlphaFoldDB" id="D5EGX9"/>
<dbReference type="Proteomes" id="UP000002366">
    <property type="component" value="Chromosome"/>
</dbReference>
<keyword evidence="3" id="KW-1185">Reference proteome</keyword>
<sequence>MNNFLKRITNLLFGLFLFALGVVITMKANLGFAPWDVFHQGIAKTVGMSIGNVSILMGLVICILVFLMGEKIGLGTLLNMLLVGFFIDRILELNILPEMGSFISGVAMMIAGLFTIAFASYFYIGSGFGAGPRDSLMVAVERKTGLAVGVSRGIVEGTAVLIGCLLGGPVGFGTVLAAFGVGFCVQIVFSALKFDVTRVKHETLRATLESLKAQ</sequence>
<evidence type="ECO:0000256" key="1">
    <source>
        <dbReference type="SAM" id="Phobius"/>
    </source>
</evidence>
<evidence type="ECO:0000313" key="2">
    <source>
        <dbReference type="EMBL" id="ADE57811.1"/>
    </source>
</evidence>
<organism evidence="2 3">
    <name type="scientific">Aminobacterium colombiense (strain DSM 12261 / ALA-1)</name>
    <dbReference type="NCBI Taxonomy" id="572547"/>
    <lineage>
        <taxon>Bacteria</taxon>
        <taxon>Thermotogati</taxon>
        <taxon>Synergistota</taxon>
        <taxon>Synergistia</taxon>
        <taxon>Synergistales</taxon>
        <taxon>Aminobacteriaceae</taxon>
        <taxon>Aminobacterium</taxon>
    </lineage>
</organism>
<keyword evidence="1" id="KW-0812">Transmembrane</keyword>
<dbReference type="KEGG" id="aco:Amico_1695"/>
<keyword evidence="1" id="KW-0472">Membrane</keyword>
<protein>
    <recommendedName>
        <fullName evidence="4">Membrane protein YczE</fullName>
    </recommendedName>
</protein>
<gene>
    <name evidence="2" type="ordered locus">Amico_1695</name>
</gene>
<feature type="transmembrane region" description="Helical" evidence="1">
    <location>
        <begin position="174"/>
        <end position="192"/>
    </location>
</feature>
<name>D5EGX9_AMICL</name>
<feature type="transmembrane region" description="Helical" evidence="1">
    <location>
        <begin position="102"/>
        <end position="124"/>
    </location>
</feature>
<dbReference type="OrthoDB" id="154912at2"/>
<proteinExistence type="predicted"/>
<dbReference type="HOGENOM" id="CLU_083843_0_1_0"/>
<dbReference type="PANTHER" id="PTHR40078">
    <property type="entry name" value="INTEGRAL MEMBRANE PROTEIN-RELATED"/>
    <property type="match status" value="1"/>
</dbReference>
<dbReference type="EMBL" id="CP001997">
    <property type="protein sequence ID" value="ADE57811.1"/>
    <property type="molecule type" value="Genomic_DNA"/>
</dbReference>
<evidence type="ECO:0008006" key="4">
    <source>
        <dbReference type="Google" id="ProtNLM"/>
    </source>
</evidence>
<dbReference type="PANTHER" id="PTHR40078:SF1">
    <property type="entry name" value="INTEGRAL MEMBRANE PROTEIN"/>
    <property type="match status" value="1"/>
</dbReference>
<feature type="transmembrane region" description="Helical" evidence="1">
    <location>
        <begin position="76"/>
        <end position="96"/>
    </location>
</feature>
<dbReference type="InterPro" id="IPR038750">
    <property type="entry name" value="YczE/YyaS-like"/>
</dbReference>
<keyword evidence="1" id="KW-1133">Transmembrane helix</keyword>
<dbReference type="eggNOG" id="COG2364">
    <property type="taxonomic scope" value="Bacteria"/>
</dbReference>
<accession>D5EGX9</accession>
<feature type="transmembrane region" description="Helical" evidence="1">
    <location>
        <begin position="145"/>
        <end position="168"/>
    </location>
</feature>
<reference evidence="2 3" key="1">
    <citation type="journal article" date="2010" name="Stand. Genomic Sci.">
        <title>Complete genome sequence of Aminobacterium colombiense type strain (ALA-1).</title>
        <authorList>
            <person name="Chertkov O."/>
            <person name="Sikorski J."/>
            <person name="Brambilla E."/>
            <person name="Lapidus A."/>
            <person name="Copeland A."/>
            <person name="Glavina Del Rio T."/>
            <person name="Nolan M."/>
            <person name="Lucas S."/>
            <person name="Tice H."/>
            <person name="Cheng J.F."/>
            <person name="Han C."/>
            <person name="Detter J.C."/>
            <person name="Bruce D."/>
            <person name="Tapia R."/>
            <person name="Goodwin L."/>
            <person name="Pitluck S."/>
            <person name="Liolios K."/>
            <person name="Ivanova N."/>
            <person name="Mavromatis K."/>
            <person name="Ovchinnikova G."/>
            <person name="Pati A."/>
            <person name="Chen A."/>
            <person name="Palaniappan K."/>
            <person name="Land M."/>
            <person name="Hauser L."/>
            <person name="Chang Y.J."/>
            <person name="Jeffries C.D."/>
            <person name="Spring S."/>
            <person name="Rohde M."/>
            <person name="Goker M."/>
            <person name="Bristow J."/>
            <person name="Eisen J.A."/>
            <person name="Markowitz V."/>
            <person name="Hugenholtz P."/>
            <person name="Kyrpides N.C."/>
            <person name="Klenk H.P."/>
        </authorList>
    </citation>
    <scope>NUCLEOTIDE SEQUENCE [LARGE SCALE GENOMIC DNA]</scope>
    <source>
        <strain evidence="3">DSM 12261 / ALA-1</strain>
    </source>
</reference>
<dbReference type="Pfam" id="PF19700">
    <property type="entry name" value="DUF6198"/>
    <property type="match status" value="1"/>
</dbReference>